<keyword evidence="1" id="KW-1185">Reference proteome</keyword>
<dbReference type="AlphaFoldDB" id="A0AB40CQR3"/>
<dbReference type="GeneID" id="120279500"/>
<evidence type="ECO:0000313" key="1">
    <source>
        <dbReference type="Proteomes" id="UP001515500"/>
    </source>
</evidence>
<accession>A0AB40CQR3</accession>
<dbReference type="PANTHER" id="PTHR33168">
    <property type="entry name" value="STRESS INDUCED PROTEIN-RELATED"/>
    <property type="match status" value="1"/>
</dbReference>
<gene>
    <name evidence="2" type="primary">LOC120279500</name>
</gene>
<dbReference type="RefSeq" id="XP_039142369.1">
    <property type="nucleotide sequence ID" value="XM_039286435.1"/>
</dbReference>
<proteinExistence type="predicted"/>
<name>A0AB40CQR3_DIOCR</name>
<reference evidence="2" key="1">
    <citation type="submission" date="2025-08" db="UniProtKB">
        <authorList>
            <consortium name="RefSeq"/>
        </authorList>
    </citation>
    <scope>IDENTIFICATION</scope>
</reference>
<organism evidence="1 2">
    <name type="scientific">Dioscorea cayennensis subsp. rotundata</name>
    <name type="common">White Guinea yam</name>
    <name type="synonym">Dioscorea rotundata</name>
    <dbReference type="NCBI Taxonomy" id="55577"/>
    <lineage>
        <taxon>Eukaryota</taxon>
        <taxon>Viridiplantae</taxon>
        <taxon>Streptophyta</taxon>
        <taxon>Embryophyta</taxon>
        <taxon>Tracheophyta</taxon>
        <taxon>Spermatophyta</taxon>
        <taxon>Magnoliopsida</taxon>
        <taxon>Liliopsida</taxon>
        <taxon>Dioscoreales</taxon>
        <taxon>Dioscoreaceae</taxon>
        <taxon>Dioscorea</taxon>
    </lineage>
</organism>
<protein>
    <submittedName>
        <fullName evidence="2">Uncharacterized protein LOC120279500</fullName>
    </submittedName>
</protein>
<dbReference type="Proteomes" id="UP001515500">
    <property type="component" value="Chromosome 16"/>
</dbReference>
<sequence>MEPHRRSGDPPASWPTKPKLRASTFFSCCFRGATTSAKADDHPTTSLIRSSFTWLRSVVPDIGDRCWSIISRFRRSRRRYGEFRYDPLDYALNFDDGDDNNGGDGGGLVFLADGFRCQDFMSRLPNSPVLPPSR</sequence>
<evidence type="ECO:0000313" key="2">
    <source>
        <dbReference type="RefSeq" id="XP_039142369.1"/>
    </source>
</evidence>